<evidence type="ECO:0000259" key="4">
    <source>
        <dbReference type="PROSITE" id="PS01124"/>
    </source>
</evidence>
<dbReference type="InterPro" id="IPR018062">
    <property type="entry name" value="HTH_AraC-typ_CS"/>
</dbReference>
<dbReference type="PROSITE" id="PS00041">
    <property type="entry name" value="HTH_ARAC_FAMILY_1"/>
    <property type="match status" value="1"/>
</dbReference>
<dbReference type="Gene3D" id="1.10.10.60">
    <property type="entry name" value="Homeodomain-like"/>
    <property type="match status" value="1"/>
</dbReference>
<reference evidence="5" key="1">
    <citation type="journal article" date="2021" name="PeerJ">
        <title>Extensive microbial diversity within the chicken gut microbiome revealed by metagenomics and culture.</title>
        <authorList>
            <person name="Gilroy R."/>
            <person name="Ravi A."/>
            <person name="Getino M."/>
            <person name="Pursley I."/>
            <person name="Horton D.L."/>
            <person name="Alikhan N.F."/>
            <person name="Baker D."/>
            <person name="Gharbi K."/>
            <person name="Hall N."/>
            <person name="Watson M."/>
            <person name="Adriaenssens E.M."/>
            <person name="Foster-Nyarko E."/>
            <person name="Jarju S."/>
            <person name="Secka A."/>
            <person name="Antonio M."/>
            <person name="Oren A."/>
            <person name="Chaudhuri R.R."/>
            <person name="La Ragione R."/>
            <person name="Hildebrand F."/>
            <person name="Pallen M.J."/>
        </authorList>
    </citation>
    <scope>NUCLEOTIDE SEQUENCE</scope>
    <source>
        <strain evidence="5">CHK183-1962</strain>
    </source>
</reference>
<keyword evidence="3" id="KW-0804">Transcription</keyword>
<dbReference type="PRINTS" id="PR00032">
    <property type="entry name" value="HTHARAC"/>
</dbReference>
<dbReference type="PROSITE" id="PS01124">
    <property type="entry name" value="HTH_ARAC_FAMILY_2"/>
    <property type="match status" value="1"/>
</dbReference>
<protein>
    <submittedName>
        <fullName evidence="5">Helix-turn-helix transcriptional regulator</fullName>
    </submittedName>
</protein>
<keyword evidence="1" id="KW-0805">Transcription regulation</keyword>
<evidence type="ECO:0000313" key="5">
    <source>
        <dbReference type="EMBL" id="HIX76608.1"/>
    </source>
</evidence>
<keyword evidence="2" id="KW-0238">DNA-binding</keyword>
<dbReference type="Proteomes" id="UP000886890">
    <property type="component" value="Unassembled WGS sequence"/>
</dbReference>
<reference evidence="5" key="2">
    <citation type="submission" date="2021-04" db="EMBL/GenBank/DDBJ databases">
        <authorList>
            <person name="Gilroy R."/>
        </authorList>
    </citation>
    <scope>NUCLEOTIDE SEQUENCE</scope>
    <source>
        <strain evidence="5">CHK183-1962</strain>
    </source>
</reference>
<dbReference type="InterPro" id="IPR020449">
    <property type="entry name" value="Tscrpt_reg_AraC-type_HTH"/>
</dbReference>
<comment type="caution">
    <text evidence="5">The sequence shown here is derived from an EMBL/GenBank/DDBJ whole genome shotgun (WGS) entry which is preliminary data.</text>
</comment>
<evidence type="ECO:0000256" key="1">
    <source>
        <dbReference type="ARBA" id="ARBA00023015"/>
    </source>
</evidence>
<dbReference type="AlphaFoldDB" id="A0A9D1XBT5"/>
<dbReference type="GO" id="GO:0043565">
    <property type="term" value="F:sequence-specific DNA binding"/>
    <property type="evidence" value="ECO:0007669"/>
    <property type="project" value="InterPro"/>
</dbReference>
<dbReference type="PANTHER" id="PTHR43280:SF31">
    <property type="entry name" value="TRANSCRIPTIONAL REGULATORY PROTEIN"/>
    <property type="match status" value="1"/>
</dbReference>
<organism evidence="5 6">
    <name type="scientific">Candidatus Fusicatenibacter merdavium</name>
    <dbReference type="NCBI Taxonomy" id="2838600"/>
    <lineage>
        <taxon>Bacteria</taxon>
        <taxon>Bacillati</taxon>
        <taxon>Bacillota</taxon>
        <taxon>Clostridia</taxon>
        <taxon>Lachnospirales</taxon>
        <taxon>Lachnospiraceae</taxon>
        <taxon>Fusicatenibacter</taxon>
    </lineage>
</organism>
<feature type="domain" description="HTH araC/xylS-type" evidence="4">
    <location>
        <begin position="163"/>
        <end position="262"/>
    </location>
</feature>
<evidence type="ECO:0000256" key="3">
    <source>
        <dbReference type="ARBA" id="ARBA00023163"/>
    </source>
</evidence>
<sequence>MIFLGMEQRRQVCECNVNYSPEGIFHPDRVMDVYDLLYLTEGSWKIWEEHRCFSLQKGQLLLLEPGKHHFSREKCTQGMRNMYIHFAGLDQDGTGEGAGVWIPKVFDCSGNREIHQLFEKMIEAFWSGGAKRDFRMTALLELLLCELSVEEEQENKNADPLMREILQMFYSSPERFFSPEELARSYGFSIRTISSRFKKYTGKSIHQYQMQLKLDMARSLIRQDPGRGLRDIAQSFGFYDEFQFSRLFKRQFGYSPSSFRSGRQRS</sequence>
<gene>
    <name evidence="5" type="ORF">H9734_03300</name>
</gene>
<dbReference type="Pfam" id="PF02311">
    <property type="entry name" value="AraC_binding"/>
    <property type="match status" value="1"/>
</dbReference>
<dbReference type="Pfam" id="PF12833">
    <property type="entry name" value="HTH_18"/>
    <property type="match status" value="1"/>
</dbReference>
<name>A0A9D1XBT5_9FIRM</name>
<dbReference type="SMART" id="SM00342">
    <property type="entry name" value="HTH_ARAC"/>
    <property type="match status" value="1"/>
</dbReference>
<accession>A0A9D1XBT5</accession>
<dbReference type="SUPFAM" id="SSF46689">
    <property type="entry name" value="Homeodomain-like"/>
    <property type="match status" value="2"/>
</dbReference>
<evidence type="ECO:0000313" key="6">
    <source>
        <dbReference type="Proteomes" id="UP000886890"/>
    </source>
</evidence>
<dbReference type="InterPro" id="IPR037923">
    <property type="entry name" value="HTH-like"/>
</dbReference>
<dbReference type="GO" id="GO:0003700">
    <property type="term" value="F:DNA-binding transcription factor activity"/>
    <property type="evidence" value="ECO:0007669"/>
    <property type="project" value="InterPro"/>
</dbReference>
<dbReference type="PANTHER" id="PTHR43280">
    <property type="entry name" value="ARAC-FAMILY TRANSCRIPTIONAL REGULATOR"/>
    <property type="match status" value="1"/>
</dbReference>
<dbReference type="InterPro" id="IPR018060">
    <property type="entry name" value="HTH_AraC"/>
</dbReference>
<evidence type="ECO:0000256" key="2">
    <source>
        <dbReference type="ARBA" id="ARBA00023125"/>
    </source>
</evidence>
<dbReference type="InterPro" id="IPR009057">
    <property type="entry name" value="Homeodomain-like_sf"/>
</dbReference>
<dbReference type="SUPFAM" id="SSF51215">
    <property type="entry name" value="Regulatory protein AraC"/>
    <property type="match status" value="1"/>
</dbReference>
<dbReference type="InterPro" id="IPR003313">
    <property type="entry name" value="AraC-bd"/>
</dbReference>
<proteinExistence type="predicted"/>
<dbReference type="EMBL" id="DXEK01000053">
    <property type="protein sequence ID" value="HIX76608.1"/>
    <property type="molecule type" value="Genomic_DNA"/>
</dbReference>